<accession>A0ABT2W0A6</accession>
<evidence type="ECO:0000313" key="2">
    <source>
        <dbReference type="EMBL" id="MCU7615678.1"/>
    </source>
</evidence>
<dbReference type="Proteomes" id="UP001208649">
    <property type="component" value="Unassembled WGS sequence"/>
</dbReference>
<name>A0ABT2W0A6_9FLAO</name>
<protein>
    <submittedName>
        <fullName evidence="2">GDSL-type esterase/lipase family protein</fullName>
    </submittedName>
</protein>
<dbReference type="EMBL" id="JAOTEM010000001">
    <property type="protein sequence ID" value="MCU7615678.1"/>
    <property type="molecule type" value="Genomic_DNA"/>
</dbReference>
<keyword evidence="3" id="KW-1185">Reference proteome</keyword>
<evidence type="ECO:0000313" key="3">
    <source>
        <dbReference type="Proteomes" id="UP001208649"/>
    </source>
</evidence>
<evidence type="ECO:0000259" key="1">
    <source>
        <dbReference type="Pfam" id="PF13472"/>
    </source>
</evidence>
<dbReference type="Pfam" id="PF13472">
    <property type="entry name" value="Lipase_GDSL_2"/>
    <property type="match status" value="1"/>
</dbReference>
<dbReference type="SUPFAM" id="SSF52266">
    <property type="entry name" value="SGNH hydrolase"/>
    <property type="match status" value="1"/>
</dbReference>
<dbReference type="InterPro" id="IPR036514">
    <property type="entry name" value="SGNH_hydro_sf"/>
</dbReference>
<reference evidence="3" key="1">
    <citation type="submission" date="2023-07" db="EMBL/GenBank/DDBJ databases">
        <title>Chryseobacterium sp. strain PBS4-4 Genome sequencing and assembly.</title>
        <authorList>
            <person name="Jung Y."/>
        </authorList>
    </citation>
    <scope>NUCLEOTIDE SEQUENCE [LARGE SCALE GENOMIC DNA]</scope>
    <source>
        <strain evidence="3">PBS4-4</strain>
    </source>
</reference>
<dbReference type="InterPro" id="IPR013830">
    <property type="entry name" value="SGNH_hydro"/>
</dbReference>
<feature type="domain" description="SGNH hydrolase-type esterase" evidence="1">
    <location>
        <begin position="23"/>
        <end position="144"/>
    </location>
</feature>
<comment type="caution">
    <text evidence="2">The sequence shown here is derived from an EMBL/GenBank/DDBJ whole genome shotgun (WGS) entry which is preliminary data.</text>
</comment>
<proteinExistence type="predicted"/>
<gene>
    <name evidence="2" type="ORF">NZ698_00590</name>
</gene>
<dbReference type="Gene3D" id="3.40.50.1110">
    <property type="entry name" value="SGNH hydrolase"/>
    <property type="match status" value="1"/>
</dbReference>
<sequence>MILNMTIDGIENHNIKKKFLISGDSTIAAYACRSQTIASQLFTQNEISQGFSAQNIAVPGHTINQQLAAWNALSNKNFFDVVLVQIGLNDVEQNINTVLTNYQNYINQIRSDIRPDAEIWISCMNPAKKAYLDAGKPQAYANWVTLNNAKMTTITGVNKRNNYHVSLLSDGNDNLAAQYNCGDDIHQNQDAADIQIDGYRAMIFQ</sequence>
<organism evidence="2 3">
    <name type="scientific">Chryseobacterium edaphi</name>
    <dbReference type="NCBI Taxonomy" id="2976532"/>
    <lineage>
        <taxon>Bacteria</taxon>
        <taxon>Pseudomonadati</taxon>
        <taxon>Bacteroidota</taxon>
        <taxon>Flavobacteriia</taxon>
        <taxon>Flavobacteriales</taxon>
        <taxon>Weeksellaceae</taxon>
        <taxon>Chryseobacterium group</taxon>
        <taxon>Chryseobacterium</taxon>
    </lineage>
</organism>
<dbReference type="RefSeq" id="WP_263000837.1">
    <property type="nucleotide sequence ID" value="NZ_JAOTEM010000001.1"/>
</dbReference>